<feature type="compositionally biased region" description="Polar residues" evidence="2">
    <location>
        <begin position="1"/>
        <end position="22"/>
    </location>
</feature>
<dbReference type="STRING" id="442341.SAMN04487959_1329"/>
<dbReference type="GO" id="GO:0015727">
    <property type="term" value="P:lactate transport"/>
    <property type="evidence" value="ECO:0007669"/>
    <property type="project" value="InterPro"/>
</dbReference>
<evidence type="ECO:0000256" key="2">
    <source>
        <dbReference type="SAM" id="MobiDB-lite"/>
    </source>
</evidence>
<dbReference type="Proteomes" id="UP000199040">
    <property type="component" value="Unassembled WGS sequence"/>
</dbReference>
<dbReference type="Pfam" id="PF03480">
    <property type="entry name" value="DctP"/>
    <property type="match status" value="1"/>
</dbReference>
<organism evidence="3 4">
    <name type="scientific">Modicisalibacter xianhensis</name>
    <dbReference type="NCBI Taxonomy" id="442341"/>
    <lineage>
        <taxon>Bacteria</taxon>
        <taxon>Pseudomonadati</taxon>
        <taxon>Pseudomonadota</taxon>
        <taxon>Gammaproteobacteria</taxon>
        <taxon>Oceanospirillales</taxon>
        <taxon>Halomonadaceae</taxon>
        <taxon>Modicisalibacter</taxon>
    </lineage>
</organism>
<dbReference type="PROSITE" id="PS51318">
    <property type="entry name" value="TAT"/>
    <property type="match status" value="1"/>
</dbReference>
<evidence type="ECO:0000313" key="4">
    <source>
        <dbReference type="Proteomes" id="UP000199040"/>
    </source>
</evidence>
<proteinExistence type="predicted"/>
<dbReference type="InterPro" id="IPR038404">
    <property type="entry name" value="TRAP_DctP_sf"/>
</dbReference>
<dbReference type="InterPro" id="IPR041721">
    <property type="entry name" value="TTHA0766"/>
</dbReference>
<name>A0A1I3GHB8_9GAMM</name>
<protein>
    <submittedName>
        <fullName evidence="3">Tat (Twin-arginine translocation) pathway signal sequence</fullName>
    </submittedName>
</protein>
<dbReference type="PANTHER" id="PTHR33376">
    <property type="match status" value="1"/>
</dbReference>
<evidence type="ECO:0000313" key="3">
    <source>
        <dbReference type="EMBL" id="SFI22905.1"/>
    </source>
</evidence>
<accession>A0A1I3GHB8</accession>
<dbReference type="EMBL" id="FOPY01000032">
    <property type="protein sequence ID" value="SFI22905.1"/>
    <property type="molecule type" value="Genomic_DNA"/>
</dbReference>
<dbReference type="NCBIfam" id="NF037995">
    <property type="entry name" value="TRAP_S1"/>
    <property type="match status" value="1"/>
</dbReference>
<dbReference type="NCBIfam" id="TIGR01409">
    <property type="entry name" value="TAT_signal_seq"/>
    <property type="match status" value="1"/>
</dbReference>
<keyword evidence="1" id="KW-0732">Signal</keyword>
<dbReference type="InterPro" id="IPR019546">
    <property type="entry name" value="TAT_signal_bac_arc"/>
</dbReference>
<dbReference type="InterPro" id="IPR006311">
    <property type="entry name" value="TAT_signal"/>
</dbReference>
<sequence length="393" mass="43277">MKDNNSQTPIITETIASDSDASQGIRAGKSRTRRDFLKVAAAGSAAAVAAPWVSNVQAQEGIRIRMQSSWQPGTTGYKTFETWANSVQELTSGEVRIEPFPAGAVAGAFEVADAVRNGVLEGQNWFTVYWPGKMPAGVFLTAYPMGLSMPHQWDMMFGAYGGFGIAKDLYRKQGQEFLGHVHHDLNLIHSKVPLRSLDDFKGVKIRMPGGIVAETFASIGARTTLLPGSEVYPALEKGTIDASDYTGAAVNYELGFWQVTDYIIMGPPSTPCLHQAVDLMDIGINRRVFERMSPQVQDLMHDLVAAYSREHYAAIQAANAEAWPKYQEKGVEIIHLSEEDADRFRKAAIPLWFKWANKDPDATRLFKAHLRTMQDPAVALITDEDIAGQQLNG</sequence>
<feature type="region of interest" description="Disordered" evidence="2">
    <location>
        <begin position="1"/>
        <end position="27"/>
    </location>
</feature>
<reference evidence="3 4" key="1">
    <citation type="submission" date="2016-10" db="EMBL/GenBank/DDBJ databases">
        <authorList>
            <person name="de Groot N.N."/>
        </authorList>
    </citation>
    <scope>NUCLEOTIDE SEQUENCE [LARGE SCALE GENOMIC DNA]</scope>
    <source>
        <strain evidence="3 4">CGMCC 1.6848</strain>
    </source>
</reference>
<dbReference type="CDD" id="cd13681">
    <property type="entry name" value="PBP2_TRAP_lactate"/>
    <property type="match status" value="1"/>
</dbReference>
<dbReference type="Gene3D" id="3.40.190.170">
    <property type="entry name" value="Bacterial extracellular solute-binding protein, family 7"/>
    <property type="match status" value="1"/>
</dbReference>
<dbReference type="GO" id="GO:0055085">
    <property type="term" value="P:transmembrane transport"/>
    <property type="evidence" value="ECO:0007669"/>
    <property type="project" value="InterPro"/>
</dbReference>
<dbReference type="PANTHER" id="PTHR33376:SF5">
    <property type="entry name" value="EXTRACYTOPLASMIC SOLUTE RECEPTOR PROTEIN"/>
    <property type="match status" value="1"/>
</dbReference>
<dbReference type="GO" id="GO:0031317">
    <property type="term" value="C:tripartite ATP-independent periplasmic transporter complex"/>
    <property type="evidence" value="ECO:0007669"/>
    <property type="project" value="InterPro"/>
</dbReference>
<keyword evidence="4" id="KW-1185">Reference proteome</keyword>
<gene>
    <name evidence="3" type="ORF">SAMN04487959_1329</name>
</gene>
<dbReference type="AlphaFoldDB" id="A0A1I3GHB8"/>
<dbReference type="RefSeq" id="WP_092850626.1">
    <property type="nucleotide sequence ID" value="NZ_FOPY01000032.1"/>
</dbReference>
<dbReference type="InterPro" id="IPR018389">
    <property type="entry name" value="DctP_fam"/>
</dbReference>
<evidence type="ECO:0000256" key="1">
    <source>
        <dbReference type="ARBA" id="ARBA00022729"/>
    </source>
</evidence>